<comment type="function">
    <text evidence="7">Exoribonuclease involved in ribosome biosynthesis. Involved in the processing of ITS1, the internal transcribed spacer localized between the 18S and 5.8S rRNAs.</text>
</comment>
<dbReference type="SUPFAM" id="SSF53098">
    <property type="entry name" value="Ribonuclease H-like"/>
    <property type="match status" value="1"/>
</dbReference>
<keyword evidence="4" id="KW-0378">Hydrolase</keyword>
<comment type="subcellular location">
    <subcellularLocation>
        <location evidence="1">Nucleus</location>
    </subcellularLocation>
</comment>
<name>A0AAV3YEZ0_9GAST</name>
<evidence type="ECO:0000256" key="7">
    <source>
        <dbReference type="ARBA" id="ARBA00025599"/>
    </source>
</evidence>
<organism evidence="10 11">
    <name type="scientific">Plakobranchus ocellatus</name>
    <dbReference type="NCBI Taxonomy" id="259542"/>
    <lineage>
        <taxon>Eukaryota</taxon>
        <taxon>Metazoa</taxon>
        <taxon>Spiralia</taxon>
        <taxon>Lophotrochozoa</taxon>
        <taxon>Mollusca</taxon>
        <taxon>Gastropoda</taxon>
        <taxon>Heterobranchia</taxon>
        <taxon>Euthyneura</taxon>
        <taxon>Panpulmonata</taxon>
        <taxon>Sacoglossa</taxon>
        <taxon>Placobranchoidea</taxon>
        <taxon>Plakobranchidae</taxon>
        <taxon>Plakobranchus</taxon>
    </lineage>
</organism>
<evidence type="ECO:0000313" key="11">
    <source>
        <dbReference type="Proteomes" id="UP000735302"/>
    </source>
</evidence>
<keyword evidence="5 10" id="KW-0269">Exonuclease</keyword>
<accession>A0AAV3YEZ0</accession>
<dbReference type="GO" id="GO:0004527">
    <property type="term" value="F:exonuclease activity"/>
    <property type="evidence" value="ECO:0007669"/>
    <property type="project" value="UniProtKB-KW"/>
</dbReference>
<feature type="compositionally biased region" description="Polar residues" evidence="8">
    <location>
        <begin position="305"/>
        <end position="316"/>
    </location>
</feature>
<keyword evidence="11" id="KW-1185">Reference proteome</keyword>
<dbReference type="PANTHER" id="PTHR12801">
    <property type="entry name" value="RNA EXONUCLEASE REXO1 / RECO3 FAMILY MEMBER-RELATED"/>
    <property type="match status" value="1"/>
</dbReference>
<dbReference type="SMART" id="SM00479">
    <property type="entry name" value="EXOIII"/>
    <property type="match status" value="1"/>
</dbReference>
<evidence type="ECO:0000313" key="10">
    <source>
        <dbReference type="EMBL" id="GFN85880.1"/>
    </source>
</evidence>
<dbReference type="InterPro" id="IPR036397">
    <property type="entry name" value="RNaseH_sf"/>
</dbReference>
<dbReference type="Pfam" id="PF00929">
    <property type="entry name" value="RNase_T"/>
    <property type="match status" value="1"/>
</dbReference>
<reference evidence="10 11" key="1">
    <citation type="journal article" date="2021" name="Elife">
        <title>Chloroplast acquisition without the gene transfer in kleptoplastic sea slugs, Plakobranchus ocellatus.</title>
        <authorList>
            <person name="Maeda T."/>
            <person name="Takahashi S."/>
            <person name="Yoshida T."/>
            <person name="Shimamura S."/>
            <person name="Takaki Y."/>
            <person name="Nagai Y."/>
            <person name="Toyoda A."/>
            <person name="Suzuki Y."/>
            <person name="Arimoto A."/>
            <person name="Ishii H."/>
            <person name="Satoh N."/>
            <person name="Nishiyama T."/>
            <person name="Hasebe M."/>
            <person name="Maruyama T."/>
            <person name="Minagawa J."/>
            <person name="Obokata J."/>
            <person name="Shigenobu S."/>
        </authorList>
    </citation>
    <scope>NUCLEOTIDE SEQUENCE [LARGE SCALE GENOMIC DNA]</scope>
</reference>
<comment type="caution">
    <text evidence="10">The sequence shown here is derived from an EMBL/GenBank/DDBJ whole genome shotgun (WGS) entry which is preliminary data.</text>
</comment>
<keyword evidence="2" id="KW-0698">rRNA processing</keyword>
<keyword evidence="3" id="KW-0540">Nuclease</keyword>
<gene>
    <name evidence="10" type="ORF">PoB_001238600</name>
</gene>
<keyword evidence="6" id="KW-0539">Nucleus</keyword>
<evidence type="ECO:0000256" key="1">
    <source>
        <dbReference type="ARBA" id="ARBA00004123"/>
    </source>
</evidence>
<dbReference type="InterPro" id="IPR013520">
    <property type="entry name" value="Ribonucl_H"/>
</dbReference>
<feature type="domain" description="Exonuclease" evidence="9">
    <location>
        <begin position="385"/>
        <end position="550"/>
    </location>
</feature>
<feature type="region of interest" description="Disordered" evidence="8">
    <location>
        <begin position="277"/>
        <end position="297"/>
    </location>
</feature>
<dbReference type="FunFam" id="3.30.420.10:FF:000007">
    <property type="entry name" value="Interferon-stimulated exonuclease gene 20"/>
    <property type="match status" value="1"/>
</dbReference>
<sequence length="605" mass="67435">MDASRDNGTERVIVFDDSLTVEKLRKSLGLSRKTQDVLNHKEGRSKVLKRKSKKSTRLTCNKSDHCTQNTGHNGFKLNVMTCAAKAIKDVRGEIKSKKWKGAEVLERDTLFSDVQSTDNCDTNNKMRVEHSTDKKMIPCDELKTVLRMNKICESSAEAGCGKQSGLEDELSLCLEKEPVCEEGSSSGMLKLTDFERFAVQNRDRLFQETCFPSKIGQECAICDNGVSDRPVLSEAGCDTWSSEISLVLRHKNGKSPRISSGDGQSLDEAPVCHLRKSKRRRSSLSEEQVTDESVSKAKSAKICNSRLNGNGSQQDAASDESNGGSLNSLISLESLYKETDNTYTESCAVTRSKDKVASTETEKEKHNVQERLPWTSLHVKIPDWMYVAVDCEMVGTGPKGRTNALARCSIVDYEGSVMYDKIIHPDVPITDYRTRWSGIKASHMSQSIPTFQALREIRELLANKIIVGHSVYNDLRVLRMSPPFYVVRDTAQCKALVRMAGLEGQGNALRKLTAALLGRYIQVGSSGHCSVEDARATLDLFKMVRQEYEAELTAKWAKKPHQQCKTQRNICDTLVKYAGKHRSISSSLGRVIDRAKPRSPVQSIF</sequence>
<dbReference type="Proteomes" id="UP000735302">
    <property type="component" value="Unassembled WGS sequence"/>
</dbReference>
<dbReference type="AlphaFoldDB" id="A0AAV3YEZ0"/>
<proteinExistence type="predicted"/>
<dbReference type="EMBL" id="BLXT01001480">
    <property type="protein sequence ID" value="GFN85880.1"/>
    <property type="molecule type" value="Genomic_DNA"/>
</dbReference>
<dbReference type="InterPro" id="IPR012337">
    <property type="entry name" value="RNaseH-like_sf"/>
</dbReference>
<dbReference type="GO" id="GO:0005634">
    <property type="term" value="C:nucleus"/>
    <property type="evidence" value="ECO:0007669"/>
    <property type="project" value="UniProtKB-SubCell"/>
</dbReference>
<dbReference type="GO" id="GO:0006364">
    <property type="term" value="P:rRNA processing"/>
    <property type="evidence" value="ECO:0007669"/>
    <property type="project" value="UniProtKB-KW"/>
</dbReference>
<evidence type="ECO:0000256" key="3">
    <source>
        <dbReference type="ARBA" id="ARBA00022722"/>
    </source>
</evidence>
<evidence type="ECO:0000256" key="5">
    <source>
        <dbReference type="ARBA" id="ARBA00022839"/>
    </source>
</evidence>
<evidence type="ECO:0000256" key="8">
    <source>
        <dbReference type="SAM" id="MobiDB-lite"/>
    </source>
</evidence>
<dbReference type="GO" id="GO:0003676">
    <property type="term" value="F:nucleic acid binding"/>
    <property type="evidence" value="ECO:0007669"/>
    <property type="project" value="InterPro"/>
</dbReference>
<feature type="region of interest" description="Disordered" evidence="8">
    <location>
        <begin position="305"/>
        <end position="324"/>
    </location>
</feature>
<protein>
    <submittedName>
        <fullName evidence="10">RNA exonuclease 4</fullName>
    </submittedName>
</protein>
<evidence type="ECO:0000256" key="2">
    <source>
        <dbReference type="ARBA" id="ARBA00022552"/>
    </source>
</evidence>
<evidence type="ECO:0000256" key="6">
    <source>
        <dbReference type="ARBA" id="ARBA00023242"/>
    </source>
</evidence>
<dbReference type="InterPro" id="IPR047021">
    <property type="entry name" value="REXO1/3/4-like"/>
</dbReference>
<evidence type="ECO:0000256" key="4">
    <source>
        <dbReference type="ARBA" id="ARBA00022801"/>
    </source>
</evidence>
<evidence type="ECO:0000259" key="9">
    <source>
        <dbReference type="SMART" id="SM00479"/>
    </source>
</evidence>
<dbReference type="Gene3D" id="3.30.420.10">
    <property type="entry name" value="Ribonuclease H-like superfamily/Ribonuclease H"/>
    <property type="match status" value="1"/>
</dbReference>
<dbReference type="PANTHER" id="PTHR12801:SF45">
    <property type="entry name" value="RNA EXONUCLEASE 4"/>
    <property type="match status" value="1"/>
</dbReference>